<dbReference type="KEGG" id="mbr:MONBRDRAFT_14035"/>
<comment type="similarity">
    <text evidence="1">Belongs to the protein kinase superfamily. CMGC Ser/Thr protein kinase family. CDC2/CDKX subfamily.</text>
</comment>
<dbReference type="GO" id="GO:0004693">
    <property type="term" value="F:cyclin-dependent protein serine/threonine kinase activity"/>
    <property type="evidence" value="ECO:0007669"/>
    <property type="project" value="UniProtKB-EC"/>
</dbReference>
<evidence type="ECO:0000256" key="3">
    <source>
        <dbReference type="ARBA" id="ARBA00022527"/>
    </source>
</evidence>
<dbReference type="InterPro" id="IPR008271">
    <property type="entry name" value="Ser/Thr_kinase_AS"/>
</dbReference>
<evidence type="ECO:0000256" key="9">
    <source>
        <dbReference type="ARBA" id="ARBA00048367"/>
    </source>
</evidence>
<dbReference type="eggNOG" id="KOG0659">
    <property type="taxonomic scope" value="Eukaryota"/>
</dbReference>
<dbReference type="Gene3D" id="3.30.200.20">
    <property type="entry name" value="Phosphorylase Kinase, domain 1"/>
    <property type="match status" value="1"/>
</dbReference>
<accession>A9UQZ3</accession>
<dbReference type="PANTHER" id="PTHR24056:SF171">
    <property type="entry name" value="CYCLIN-DEPENDENT KINASE 20"/>
    <property type="match status" value="1"/>
</dbReference>
<dbReference type="GO" id="GO:0004674">
    <property type="term" value="F:protein serine/threonine kinase activity"/>
    <property type="evidence" value="ECO:0000318"/>
    <property type="project" value="GO_Central"/>
</dbReference>
<feature type="domain" description="Protein kinase" evidence="12">
    <location>
        <begin position="4"/>
        <end position="248"/>
    </location>
</feature>
<sequence>MEEFRILGRIGEGAHGVVFKAKHIESGVVVALKRVGLKRIEAGIPVALLREIQALRHVQHPNVVRLHDAFAHSAACVLRGIIHRDLKPSNLLISPQGQLKIADFGLARIWHQDRQDGRQYSHQVATRWYRAPELLFGARHYDLGVDLWAVGCIFAEMINSAPLFPGENDIDQLSCVLHTLGTPTPENWPEASTFPDYGKITFDETPGVPPEDLVRNTSPEGRTLFASFVPYSAKRRQSARSALRSLYFFEEPLPLHHSQLPSPLQREVGGQINDPAASHAWGAAYEPH</sequence>
<keyword evidence="6" id="KW-0418">Kinase</keyword>
<keyword evidence="14" id="KW-1185">Reference proteome</keyword>
<evidence type="ECO:0000256" key="11">
    <source>
        <dbReference type="RuleBase" id="RU000304"/>
    </source>
</evidence>
<evidence type="ECO:0000256" key="4">
    <source>
        <dbReference type="ARBA" id="ARBA00022679"/>
    </source>
</evidence>
<dbReference type="STRING" id="81824.A9UQZ3"/>
<evidence type="ECO:0000259" key="12">
    <source>
        <dbReference type="PROSITE" id="PS50011"/>
    </source>
</evidence>
<dbReference type="InterPro" id="IPR050108">
    <property type="entry name" value="CDK"/>
</dbReference>
<keyword evidence="5 10" id="KW-0547">Nucleotide-binding</keyword>
<gene>
    <name evidence="13" type="ORF">MONBRDRAFT_14035</name>
</gene>
<dbReference type="InterPro" id="IPR011009">
    <property type="entry name" value="Kinase-like_dom_sf"/>
</dbReference>
<evidence type="ECO:0000256" key="2">
    <source>
        <dbReference type="ARBA" id="ARBA00012425"/>
    </source>
</evidence>
<dbReference type="GO" id="GO:0005634">
    <property type="term" value="C:nucleus"/>
    <property type="evidence" value="ECO:0000318"/>
    <property type="project" value="GO_Central"/>
</dbReference>
<dbReference type="FunCoup" id="A9UQZ3">
    <property type="interactions" value="369"/>
</dbReference>
<dbReference type="PROSITE" id="PS00108">
    <property type="entry name" value="PROTEIN_KINASE_ST"/>
    <property type="match status" value="1"/>
</dbReference>
<dbReference type="InterPro" id="IPR017441">
    <property type="entry name" value="Protein_kinase_ATP_BS"/>
</dbReference>
<comment type="catalytic activity">
    <reaction evidence="8">
        <text>L-threonyl-[protein] + ATP = O-phospho-L-threonyl-[protein] + ADP + H(+)</text>
        <dbReference type="Rhea" id="RHEA:46608"/>
        <dbReference type="Rhea" id="RHEA-COMP:11060"/>
        <dbReference type="Rhea" id="RHEA-COMP:11605"/>
        <dbReference type="ChEBI" id="CHEBI:15378"/>
        <dbReference type="ChEBI" id="CHEBI:30013"/>
        <dbReference type="ChEBI" id="CHEBI:30616"/>
        <dbReference type="ChEBI" id="CHEBI:61977"/>
        <dbReference type="ChEBI" id="CHEBI:456216"/>
        <dbReference type="EC" id="2.7.11.22"/>
    </reaction>
</comment>
<evidence type="ECO:0000313" key="14">
    <source>
        <dbReference type="Proteomes" id="UP000001357"/>
    </source>
</evidence>
<keyword evidence="3 11" id="KW-0723">Serine/threonine-protein kinase</keyword>
<dbReference type="Pfam" id="PF00069">
    <property type="entry name" value="Pkinase"/>
    <property type="match status" value="2"/>
</dbReference>
<dbReference type="FunFam" id="1.10.510.10:FF:000624">
    <property type="entry name" value="Mitogen-activated protein kinase"/>
    <property type="match status" value="1"/>
</dbReference>
<dbReference type="Gene3D" id="1.10.510.10">
    <property type="entry name" value="Transferase(Phosphotransferase) domain 1"/>
    <property type="match status" value="1"/>
</dbReference>
<comment type="catalytic activity">
    <reaction evidence="9">
        <text>L-seryl-[protein] + ATP = O-phospho-L-seryl-[protein] + ADP + H(+)</text>
        <dbReference type="Rhea" id="RHEA:17989"/>
        <dbReference type="Rhea" id="RHEA-COMP:9863"/>
        <dbReference type="Rhea" id="RHEA-COMP:11604"/>
        <dbReference type="ChEBI" id="CHEBI:15378"/>
        <dbReference type="ChEBI" id="CHEBI:29999"/>
        <dbReference type="ChEBI" id="CHEBI:30616"/>
        <dbReference type="ChEBI" id="CHEBI:83421"/>
        <dbReference type="ChEBI" id="CHEBI:456216"/>
        <dbReference type="EC" id="2.7.11.22"/>
    </reaction>
</comment>
<evidence type="ECO:0000256" key="7">
    <source>
        <dbReference type="ARBA" id="ARBA00022840"/>
    </source>
</evidence>
<evidence type="ECO:0000256" key="10">
    <source>
        <dbReference type="PROSITE-ProRule" id="PRU10141"/>
    </source>
</evidence>
<evidence type="ECO:0000256" key="6">
    <source>
        <dbReference type="ARBA" id="ARBA00022777"/>
    </source>
</evidence>
<dbReference type="GeneID" id="5887597"/>
<evidence type="ECO:0000256" key="8">
    <source>
        <dbReference type="ARBA" id="ARBA00047811"/>
    </source>
</evidence>
<dbReference type="GO" id="GO:0005524">
    <property type="term" value="F:ATP binding"/>
    <property type="evidence" value="ECO:0007669"/>
    <property type="project" value="UniProtKB-UniRule"/>
</dbReference>
<dbReference type="SUPFAM" id="SSF56112">
    <property type="entry name" value="Protein kinase-like (PK-like)"/>
    <property type="match status" value="1"/>
</dbReference>
<evidence type="ECO:0000256" key="5">
    <source>
        <dbReference type="ARBA" id="ARBA00022741"/>
    </source>
</evidence>
<dbReference type="EC" id="2.7.11.22" evidence="2"/>
<feature type="binding site" evidence="10">
    <location>
        <position position="33"/>
    </location>
    <ligand>
        <name>ATP</name>
        <dbReference type="ChEBI" id="CHEBI:30616"/>
    </ligand>
</feature>
<dbReference type="Proteomes" id="UP000001357">
    <property type="component" value="Unassembled WGS sequence"/>
</dbReference>
<organism evidence="13 14">
    <name type="scientific">Monosiga brevicollis</name>
    <name type="common">Choanoflagellate</name>
    <dbReference type="NCBI Taxonomy" id="81824"/>
    <lineage>
        <taxon>Eukaryota</taxon>
        <taxon>Choanoflagellata</taxon>
        <taxon>Craspedida</taxon>
        <taxon>Salpingoecidae</taxon>
        <taxon>Monosiga</taxon>
    </lineage>
</organism>
<dbReference type="OMA" id="KITFPYH"/>
<evidence type="ECO:0000256" key="1">
    <source>
        <dbReference type="ARBA" id="ARBA00006485"/>
    </source>
</evidence>
<dbReference type="InterPro" id="IPR000719">
    <property type="entry name" value="Prot_kinase_dom"/>
</dbReference>
<dbReference type="InParanoid" id="A9UQZ3"/>
<keyword evidence="7 10" id="KW-0067">ATP-binding</keyword>
<dbReference type="PANTHER" id="PTHR24056">
    <property type="entry name" value="CELL DIVISION PROTEIN KINASE"/>
    <property type="match status" value="1"/>
</dbReference>
<protein>
    <recommendedName>
        <fullName evidence="2">cyclin-dependent kinase</fullName>
        <ecNumber evidence="2">2.7.11.22</ecNumber>
    </recommendedName>
</protein>
<dbReference type="SMART" id="SM00220">
    <property type="entry name" value="S_TKc"/>
    <property type="match status" value="1"/>
</dbReference>
<name>A9UQZ3_MONBE</name>
<dbReference type="RefSeq" id="XP_001742446.1">
    <property type="nucleotide sequence ID" value="XM_001742394.1"/>
</dbReference>
<reference evidence="13 14" key="1">
    <citation type="journal article" date="2008" name="Nature">
        <title>The genome of the choanoflagellate Monosiga brevicollis and the origin of metazoans.</title>
        <authorList>
            <consortium name="JGI Sequencing"/>
            <person name="King N."/>
            <person name="Westbrook M.J."/>
            <person name="Young S.L."/>
            <person name="Kuo A."/>
            <person name="Abedin M."/>
            <person name="Chapman J."/>
            <person name="Fairclough S."/>
            <person name="Hellsten U."/>
            <person name="Isogai Y."/>
            <person name="Letunic I."/>
            <person name="Marr M."/>
            <person name="Pincus D."/>
            <person name="Putnam N."/>
            <person name="Rokas A."/>
            <person name="Wright K.J."/>
            <person name="Zuzow R."/>
            <person name="Dirks W."/>
            <person name="Good M."/>
            <person name="Goodstein D."/>
            <person name="Lemons D."/>
            <person name="Li W."/>
            <person name="Lyons J.B."/>
            <person name="Morris A."/>
            <person name="Nichols S."/>
            <person name="Richter D.J."/>
            <person name="Salamov A."/>
            <person name="Bork P."/>
            <person name="Lim W.A."/>
            <person name="Manning G."/>
            <person name="Miller W.T."/>
            <person name="McGinnis W."/>
            <person name="Shapiro H."/>
            <person name="Tjian R."/>
            <person name="Grigoriev I.V."/>
            <person name="Rokhsar D."/>
        </authorList>
    </citation>
    <scope>NUCLEOTIDE SEQUENCE [LARGE SCALE GENOMIC DNA]</scope>
    <source>
        <strain evidence="14">MX1 / ATCC 50154</strain>
    </source>
</reference>
<dbReference type="PROSITE" id="PS50011">
    <property type="entry name" value="PROTEIN_KINASE_DOM"/>
    <property type="match status" value="1"/>
</dbReference>
<keyword evidence="4" id="KW-0808">Transferase</keyword>
<evidence type="ECO:0000313" key="13">
    <source>
        <dbReference type="EMBL" id="EDQ92684.1"/>
    </source>
</evidence>
<dbReference type="EMBL" id="CH991543">
    <property type="protein sequence ID" value="EDQ92684.1"/>
    <property type="molecule type" value="Genomic_DNA"/>
</dbReference>
<dbReference type="AlphaFoldDB" id="A9UQZ3"/>
<dbReference type="PROSITE" id="PS00107">
    <property type="entry name" value="PROTEIN_KINASE_ATP"/>
    <property type="match status" value="1"/>
</dbReference>
<proteinExistence type="inferred from homology"/>
<dbReference type="FunFam" id="3.30.200.20:FF:000579">
    <property type="entry name" value="cyclin-dependent kinase 20"/>
    <property type="match status" value="1"/>
</dbReference>